<proteinExistence type="predicted"/>
<feature type="region of interest" description="Disordered" evidence="1">
    <location>
        <begin position="22"/>
        <end position="48"/>
    </location>
</feature>
<name>A0AA35LN73_9SAUR</name>
<accession>A0AA35LN73</accession>
<dbReference type="EMBL" id="OX395144">
    <property type="protein sequence ID" value="CAI5799248.1"/>
    <property type="molecule type" value="Genomic_DNA"/>
</dbReference>
<protein>
    <submittedName>
        <fullName evidence="2">Uncharacterized protein</fullName>
    </submittedName>
</protein>
<reference evidence="2" key="1">
    <citation type="submission" date="2022-12" db="EMBL/GenBank/DDBJ databases">
        <authorList>
            <person name="Alioto T."/>
            <person name="Alioto T."/>
            <person name="Gomez Garrido J."/>
        </authorList>
    </citation>
    <scope>NUCLEOTIDE SEQUENCE</scope>
</reference>
<sequence>MHCWDSSGRAFGGPLRPSFFAGTLNEAPTSRGRPAPPNGRLGPTALNQHGGGGASFALSFRLRVSRALDVKEAGLLC</sequence>
<dbReference type="AlphaFoldDB" id="A0AA35LN73"/>
<evidence type="ECO:0000313" key="2">
    <source>
        <dbReference type="EMBL" id="CAI5799248.1"/>
    </source>
</evidence>
<evidence type="ECO:0000256" key="1">
    <source>
        <dbReference type="SAM" id="MobiDB-lite"/>
    </source>
</evidence>
<dbReference type="Proteomes" id="UP001178461">
    <property type="component" value="Chromosome 18"/>
</dbReference>
<evidence type="ECO:0000313" key="3">
    <source>
        <dbReference type="Proteomes" id="UP001178461"/>
    </source>
</evidence>
<keyword evidence="3" id="KW-1185">Reference proteome</keyword>
<gene>
    <name evidence="2" type="ORF">PODLI_1B005268</name>
</gene>
<organism evidence="2 3">
    <name type="scientific">Podarcis lilfordi</name>
    <name type="common">Lilford's wall lizard</name>
    <dbReference type="NCBI Taxonomy" id="74358"/>
    <lineage>
        <taxon>Eukaryota</taxon>
        <taxon>Metazoa</taxon>
        <taxon>Chordata</taxon>
        <taxon>Craniata</taxon>
        <taxon>Vertebrata</taxon>
        <taxon>Euteleostomi</taxon>
        <taxon>Lepidosauria</taxon>
        <taxon>Squamata</taxon>
        <taxon>Bifurcata</taxon>
        <taxon>Unidentata</taxon>
        <taxon>Episquamata</taxon>
        <taxon>Laterata</taxon>
        <taxon>Lacertibaenia</taxon>
        <taxon>Lacertidae</taxon>
        <taxon>Podarcis</taxon>
    </lineage>
</organism>